<reference evidence="3 4" key="1">
    <citation type="submission" date="2018-06" db="EMBL/GenBank/DDBJ databases">
        <authorList>
            <consortium name="Pathogen Informatics"/>
            <person name="Doyle S."/>
        </authorList>
    </citation>
    <scope>NUCLEOTIDE SEQUENCE [LARGE SCALE GENOMIC DNA]</scope>
    <source>
        <strain evidence="4">NCTC 10815</strain>
    </source>
</reference>
<evidence type="ECO:0000313" key="4">
    <source>
        <dbReference type="Proteomes" id="UP000254879"/>
    </source>
</evidence>
<dbReference type="AlphaFoldDB" id="A0A378MEL3"/>
<keyword evidence="1" id="KW-0175">Coiled coil</keyword>
<dbReference type="RefSeq" id="WP_003754712.1">
    <property type="nucleotide sequence ID" value="NZ_CABKNG010000001.1"/>
</dbReference>
<dbReference type="InterPro" id="IPR018035">
    <property type="entry name" value="Flagellar_FliH/T3SS_HrpE"/>
</dbReference>
<name>A0A378MEL3_LISGR</name>
<organism evidence="3 4">
    <name type="scientific">Listeria grayi</name>
    <name type="common">Listeria murrayi</name>
    <dbReference type="NCBI Taxonomy" id="1641"/>
    <lineage>
        <taxon>Bacteria</taxon>
        <taxon>Bacillati</taxon>
        <taxon>Bacillota</taxon>
        <taxon>Bacilli</taxon>
        <taxon>Bacillales</taxon>
        <taxon>Listeriaceae</taxon>
        <taxon>Listeria</taxon>
    </lineage>
</organism>
<proteinExistence type="predicted"/>
<keyword evidence="3" id="KW-0969">Cilium</keyword>
<feature type="domain" description="Flagellar assembly protein FliH/Type III secretion system HrpE" evidence="2">
    <location>
        <begin position="92"/>
        <end position="193"/>
    </location>
</feature>
<accession>A0A378MEL3</accession>
<sequence length="228" mass="26542">MSLSNSRIPKTAVEISETPVELVYLEEITESAETDSDNQELIQAQAALEQEAQQLAVSRQQLEQRLEALEAEKADLLNKQAEWEQTKQTERQEWEKEKQQVYQTVTRFLYEESIQLAEQVVQQTIDERQLKMTPLLVEVIQKLPISFEKLCVTIHPETLEALKAEHADDKEAWLMQNIDWRFDMRLGYGEFSVEEEKEYFEYRFPEIFAAIKVQSERLLAAKGGTADV</sequence>
<feature type="coiled-coil region" evidence="1">
    <location>
        <begin position="38"/>
        <end position="93"/>
    </location>
</feature>
<dbReference type="Proteomes" id="UP000254879">
    <property type="component" value="Unassembled WGS sequence"/>
</dbReference>
<protein>
    <submittedName>
        <fullName evidence="3">Flagellar assembly protein H</fullName>
    </submittedName>
</protein>
<gene>
    <name evidence="3" type="ORF">NCTC10815_01245</name>
</gene>
<evidence type="ECO:0000256" key="1">
    <source>
        <dbReference type="SAM" id="Coils"/>
    </source>
</evidence>
<keyword evidence="3" id="KW-0966">Cell projection</keyword>
<keyword evidence="3" id="KW-0282">Flagellum</keyword>
<dbReference type="Pfam" id="PF02108">
    <property type="entry name" value="FliH"/>
    <property type="match status" value="1"/>
</dbReference>
<dbReference type="NCBIfam" id="NF005283">
    <property type="entry name" value="PRK06800.1"/>
    <property type="match status" value="1"/>
</dbReference>
<evidence type="ECO:0000259" key="2">
    <source>
        <dbReference type="Pfam" id="PF02108"/>
    </source>
</evidence>
<dbReference type="EMBL" id="UGPG01000001">
    <property type="protein sequence ID" value="STY43936.1"/>
    <property type="molecule type" value="Genomic_DNA"/>
</dbReference>
<evidence type="ECO:0000313" key="3">
    <source>
        <dbReference type="EMBL" id="STY43936.1"/>
    </source>
</evidence>